<dbReference type="InterPro" id="IPR011527">
    <property type="entry name" value="ABC1_TM_dom"/>
</dbReference>
<keyword evidence="2 7" id="KW-0812">Transmembrane</keyword>
<keyword evidence="3" id="KW-0547">Nucleotide-binding</keyword>
<evidence type="ECO:0000256" key="1">
    <source>
        <dbReference type="ARBA" id="ARBA00004141"/>
    </source>
</evidence>
<dbReference type="GO" id="GO:0015421">
    <property type="term" value="F:ABC-type oligopeptide transporter activity"/>
    <property type="evidence" value="ECO:0007669"/>
    <property type="project" value="TreeGrafter"/>
</dbReference>
<keyword evidence="11" id="KW-1185">Reference proteome</keyword>
<evidence type="ECO:0000256" key="2">
    <source>
        <dbReference type="ARBA" id="ARBA00022692"/>
    </source>
</evidence>
<evidence type="ECO:0000259" key="9">
    <source>
        <dbReference type="PROSITE" id="PS50929"/>
    </source>
</evidence>
<dbReference type="EMBL" id="MCGT01000006">
    <property type="protein sequence ID" value="ORX58667.1"/>
    <property type="molecule type" value="Genomic_DNA"/>
</dbReference>
<comment type="caution">
    <text evidence="10">The sequence shown here is derived from an EMBL/GenBank/DDBJ whole genome shotgun (WGS) entry which is preliminary data.</text>
</comment>
<dbReference type="SMART" id="SM00382">
    <property type="entry name" value="AAA"/>
    <property type="match status" value="1"/>
</dbReference>
<gene>
    <name evidence="10" type="ORF">DM01DRAFT_1371691</name>
</gene>
<dbReference type="InterPro" id="IPR027417">
    <property type="entry name" value="P-loop_NTPase"/>
</dbReference>
<dbReference type="PANTHER" id="PTHR43394">
    <property type="entry name" value="ATP-DEPENDENT PERMEASE MDL1, MITOCHONDRIAL"/>
    <property type="match status" value="1"/>
</dbReference>
<keyword evidence="10" id="KW-0378">Hydrolase</keyword>
<dbReference type="SUPFAM" id="SSF52540">
    <property type="entry name" value="P-loop containing nucleoside triphosphate hydrolases"/>
    <property type="match status" value="1"/>
</dbReference>
<dbReference type="STRING" id="101127.A0A1X2GQV2"/>
<keyword evidence="5 7" id="KW-1133">Transmembrane helix</keyword>
<dbReference type="InterPro" id="IPR039421">
    <property type="entry name" value="Type_1_exporter"/>
</dbReference>
<evidence type="ECO:0000256" key="3">
    <source>
        <dbReference type="ARBA" id="ARBA00022741"/>
    </source>
</evidence>
<keyword evidence="6 7" id="KW-0472">Membrane</keyword>
<dbReference type="GO" id="GO:0090374">
    <property type="term" value="P:oligopeptide export from mitochondrion"/>
    <property type="evidence" value="ECO:0007669"/>
    <property type="project" value="TreeGrafter"/>
</dbReference>
<dbReference type="PROSITE" id="PS50929">
    <property type="entry name" value="ABC_TM1F"/>
    <property type="match status" value="1"/>
</dbReference>
<reference evidence="10 11" key="1">
    <citation type="submission" date="2016-07" db="EMBL/GenBank/DDBJ databases">
        <title>Pervasive Adenine N6-methylation of Active Genes in Fungi.</title>
        <authorList>
            <consortium name="DOE Joint Genome Institute"/>
            <person name="Mondo S.J."/>
            <person name="Dannebaum R.O."/>
            <person name="Kuo R.C."/>
            <person name="Labutti K."/>
            <person name="Haridas S."/>
            <person name="Kuo A."/>
            <person name="Salamov A."/>
            <person name="Ahrendt S.R."/>
            <person name="Lipzen A."/>
            <person name="Sullivan W."/>
            <person name="Andreopoulos W.B."/>
            <person name="Clum A."/>
            <person name="Lindquist E."/>
            <person name="Daum C."/>
            <person name="Ramamoorthy G.K."/>
            <person name="Gryganskyi A."/>
            <person name="Culley D."/>
            <person name="Magnuson J.K."/>
            <person name="James T.Y."/>
            <person name="O'Malley M.A."/>
            <person name="Stajich J.E."/>
            <person name="Spatafora J.W."/>
            <person name="Visel A."/>
            <person name="Grigoriev I.V."/>
        </authorList>
    </citation>
    <scope>NUCLEOTIDE SEQUENCE [LARGE SCALE GENOMIC DNA]</scope>
    <source>
        <strain evidence="10 11">NRRL 3301</strain>
    </source>
</reference>
<dbReference type="InterPro" id="IPR003439">
    <property type="entry name" value="ABC_transporter-like_ATP-bd"/>
</dbReference>
<dbReference type="OrthoDB" id="6500128at2759"/>
<dbReference type="Gene3D" id="1.20.1560.10">
    <property type="entry name" value="ABC transporter type 1, transmembrane domain"/>
    <property type="match status" value="1"/>
</dbReference>
<organism evidence="10 11">
    <name type="scientific">Hesseltinella vesiculosa</name>
    <dbReference type="NCBI Taxonomy" id="101127"/>
    <lineage>
        <taxon>Eukaryota</taxon>
        <taxon>Fungi</taxon>
        <taxon>Fungi incertae sedis</taxon>
        <taxon>Mucoromycota</taxon>
        <taxon>Mucoromycotina</taxon>
        <taxon>Mucoromycetes</taxon>
        <taxon>Mucorales</taxon>
        <taxon>Cunninghamellaceae</taxon>
        <taxon>Hesseltinella</taxon>
    </lineage>
</organism>
<dbReference type="GO" id="GO:0005743">
    <property type="term" value="C:mitochondrial inner membrane"/>
    <property type="evidence" value="ECO:0007669"/>
    <property type="project" value="TreeGrafter"/>
</dbReference>
<feature type="transmembrane region" description="Helical" evidence="7">
    <location>
        <begin position="267"/>
        <end position="298"/>
    </location>
</feature>
<evidence type="ECO:0000313" key="11">
    <source>
        <dbReference type="Proteomes" id="UP000242146"/>
    </source>
</evidence>
<comment type="subcellular location">
    <subcellularLocation>
        <location evidence="1">Membrane</location>
        <topology evidence="1">Multi-pass membrane protein</topology>
    </subcellularLocation>
</comment>
<dbReference type="GO" id="GO:0005524">
    <property type="term" value="F:ATP binding"/>
    <property type="evidence" value="ECO:0007669"/>
    <property type="project" value="UniProtKB-KW"/>
</dbReference>
<dbReference type="Pfam" id="PF00005">
    <property type="entry name" value="ABC_tran"/>
    <property type="match status" value="1"/>
</dbReference>
<proteinExistence type="predicted"/>
<dbReference type="Pfam" id="PF00664">
    <property type="entry name" value="ABC_membrane"/>
    <property type="match status" value="1"/>
</dbReference>
<keyword evidence="4" id="KW-0067">ATP-binding</keyword>
<dbReference type="GO" id="GO:0016887">
    <property type="term" value="F:ATP hydrolysis activity"/>
    <property type="evidence" value="ECO:0007669"/>
    <property type="project" value="InterPro"/>
</dbReference>
<feature type="domain" description="ABC transmembrane type-1" evidence="9">
    <location>
        <begin position="268"/>
        <end position="347"/>
    </location>
</feature>
<dbReference type="Gene3D" id="3.40.50.300">
    <property type="entry name" value="P-loop containing nucleotide triphosphate hydrolases"/>
    <property type="match status" value="2"/>
</dbReference>
<evidence type="ECO:0000313" key="10">
    <source>
        <dbReference type="EMBL" id="ORX58667.1"/>
    </source>
</evidence>
<dbReference type="AlphaFoldDB" id="A0A1X2GQV2"/>
<dbReference type="Proteomes" id="UP000242146">
    <property type="component" value="Unassembled WGS sequence"/>
</dbReference>
<protein>
    <submittedName>
        <fullName evidence="10">P-loop containing nucleoside triphosphate hydrolase protein</fullName>
    </submittedName>
</protein>
<dbReference type="InterPro" id="IPR036640">
    <property type="entry name" value="ABC1_TM_sf"/>
</dbReference>
<feature type="domain" description="ABC transporter" evidence="8">
    <location>
        <begin position="45"/>
        <end position="277"/>
    </location>
</feature>
<evidence type="ECO:0000259" key="8">
    <source>
        <dbReference type="PROSITE" id="PS50893"/>
    </source>
</evidence>
<dbReference type="SUPFAM" id="SSF90123">
    <property type="entry name" value="ABC transporter transmembrane region"/>
    <property type="match status" value="1"/>
</dbReference>
<name>A0A1X2GQV2_9FUNG</name>
<accession>A0A1X2GQV2</accession>
<sequence>MELDYGLDVTQTERYHNDTVPCASFTGCDPDVYGQTLEADWQPSVSLQDITFAYPTRSDVTVLDNFSLNIEAGTTTALVGASGSGKSTVMQLLLRYYDPSQGQIMLGGKEIESIPTAYVRSLFGYVGQEPALFNLSIKQNILLGVDDPVKVTMDQVEQECKLAYCHDFILQLPEGYNAVVEATHCHCPSHLKNPKILLLDEATSALDTQSERLVQHALEVASKGRTTIVIAHRLSTLVEAQGVYHDLVKKQEIAIASSASQSDATQIIATGVIGVVLAFIFSWQVTLVVLAVAPFLVFGSMFRSKIEESYGSDNKKATEQCGQVAAEAIKEIRTVAALNQQSFFETRD</sequence>
<dbReference type="PROSITE" id="PS50893">
    <property type="entry name" value="ABC_TRANSPORTER_2"/>
    <property type="match status" value="1"/>
</dbReference>
<dbReference type="PANTHER" id="PTHR43394:SF1">
    <property type="entry name" value="ATP-BINDING CASSETTE SUB-FAMILY B MEMBER 10, MITOCHONDRIAL"/>
    <property type="match status" value="1"/>
</dbReference>
<dbReference type="InterPro" id="IPR003593">
    <property type="entry name" value="AAA+_ATPase"/>
</dbReference>
<evidence type="ECO:0000256" key="7">
    <source>
        <dbReference type="SAM" id="Phobius"/>
    </source>
</evidence>
<evidence type="ECO:0000256" key="4">
    <source>
        <dbReference type="ARBA" id="ARBA00022840"/>
    </source>
</evidence>
<evidence type="ECO:0000256" key="6">
    <source>
        <dbReference type="ARBA" id="ARBA00023136"/>
    </source>
</evidence>
<evidence type="ECO:0000256" key="5">
    <source>
        <dbReference type="ARBA" id="ARBA00022989"/>
    </source>
</evidence>